<dbReference type="HOGENOM" id="CLU_2248669_0_0_9"/>
<accession>F0I3B4</accession>
<comment type="caution">
    <text evidence="2">The sequence shown here is derived from an EMBL/GenBank/DDBJ whole genome shotgun (WGS) entry which is preliminary data.</text>
</comment>
<keyword evidence="1" id="KW-0472">Membrane</keyword>
<dbReference type="EMBL" id="AEXV01000009">
    <property type="protein sequence ID" value="EGD29173.1"/>
    <property type="molecule type" value="Genomic_DNA"/>
</dbReference>
<evidence type="ECO:0000256" key="1">
    <source>
        <dbReference type="SAM" id="Phobius"/>
    </source>
</evidence>
<dbReference type="AlphaFoldDB" id="F0I3B4"/>
<evidence type="ECO:0000313" key="2">
    <source>
        <dbReference type="EMBL" id="EGD29173.1"/>
    </source>
</evidence>
<sequence>MPEDVSSFQDTLIKSLKYGFVDNIRYQEGGYSSQILINDPEFKRYVLADLQEELGKCQSFYISVAFIIQSGIALIKSPLFYLMDKGIREKILISLILTLMFLLL</sequence>
<dbReference type="Proteomes" id="UP000003332">
    <property type="component" value="Unassembled WGS sequence"/>
</dbReference>
<name>F0I3B4_STRSA</name>
<gene>
    <name evidence="2" type="ORF">HMPREF9381_1654</name>
</gene>
<organism evidence="2 3">
    <name type="scientific">Streptococcus sanguinis SK72</name>
    <dbReference type="NCBI Taxonomy" id="888809"/>
    <lineage>
        <taxon>Bacteria</taxon>
        <taxon>Bacillati</taxon>
        <taxon>Bacillota</taxon>
        <taxon>Bacilli</taxon>
        <taxon>Lactobacillales</taxon>
        <taxon>Streptococcaceae</taxon>
        <taxon>Streptococcus</taxon>
    </lineage>
</organism>
<protein>
    <submittedName>
        <fullName evidence="2">Uncharacterized protein</fullName>
    </submittedName>
</protein>
<reference evidence="2 3" key="1">
    <citation type="submission" date="2011-02" db="EMBL/GenBank/DDBJ databases">
        <authorList>
            <person name="Muzny D."/>
            <person name="Qin X."/>
            <person name="Deng J."/>
            <person name="Jiang H."/>
            <person name="Liu Y."/>
            <person name="Qu J."/>
            <person name="Song X.-Z."/>
            <person name="Zhang L."/>
            <person name="Thornton R."/>
            <person name="Coyle M."/>
            <person name="Francisco L."/>
            <person name="Jackson L."/>
            <person name="Javaid M."/>
            <person name="Korchina V."/>
            <person name="Kovar C."/>
            <person name="Mata R."/>
            <person name="Mathew T."/>
            <person name="Ngo R."/>
            <person name="Nguyen L."/>
            <person name="Nguyen N."/>
            <person name="Okwuonu G."/>
            <person name="Ongeri F."/>
            <person name="Pham C."/>
            <person name="Simmons D."/>
            <person name="Wilczek-Boney K."/>
            <person name="Hale W."/>
            <person name="Jakkamsetti A."/>
            <person name="Pham P."/>
            <person name="Ruth R."/>
            <person name="San Lucas F."/>
            <person name="Warren J."/>
            <person name="Zhang J."/>
            <person name="Zhao Z."/>
            <person name="Zhou C."/>
            <person name="Zhu D."/>
            <person name="Lee S."/>
            <person name="Bess C."/>
            <person name="Blankenburg K."/>
            <person name="Forbes L."/>
            <person name="Fu Q."/>
            <person name="Gubbala S."/>
            <person name="Hirani K."/>
            <person name="Jayaseelan J.C."/>
            <person name="Lara F."/>
            <person name="Munidasa M."/>
            <person name="Palculict T."/>
            <person name="Patil S."/>
            <person name="Pu L.-L."/>
            <person name="Saada N."/>
            <person name="Tang L."/>
            <person name="Weissenberger G."/>
            <person name="Zhu Y."/>
            <person name="Hemphill L."/>
            <person name="Shang Y."/>
            <person name="Youmans B."/>
            <person name="Ayvaz T."/>
            <person name="Ross M."/>
            <person name="Santibanez J."/>
            <person name="Aqrawi P."/>
            <person name="Gross S."/>
            <person name="Joshi V."/>
            <person name="Fowler G."/>
            <person name="Nazareth L."/>
            <person name="Reid J."/>
            <person name="Worley K."/>
            <person name="Petrosino J."/>
            <person name="Highlander S."/>
            <person name="Gibbs R."/>
        </authorList>
    </citation>
    <scope>NUCLEOTIDE SEQUENCE [LARGE SCALE GENOMIC DNA]</scope>
    <source>
        <strain evidence="2 3">SK72</strain>
    </source>
</reference>
<proteinExistence type="predicted"/>
<keyword evidence="1" id="KW-1133">Transmembrane helix</keyword>
<keyword evidence="1" id="KW-0812">Transmembrane</keyword>
<dbReference type="PATRIC" id="fig|888809.3.peg.1610"/>
<evidence type="ECO:0000313" key="3">
    <source>
        <dbReference type="Proteomes" id="UP000003332"/>
    </source>
</evidence>
<feature type="transmembrane region" description="Helical" evidence="1">
    <location>
        <begin position="58"/>
        <end position="75"/>
    </location>
</feature>